<name>A0AAU9UF86_EUPED</name>
<proteinExistence type="predicted"/>
<dbReference type="AlphaFoldDB" id="A0AAU9UF86"/>
<sequence>MEDERMINFATTAERCTIVHRPRETLTATPTPQLGQGQRCGGFSYPCETGRGCKGVNYTAGDPVGTEYVGTVAVPARAPAAVLRRNAAGTTNPPLLERLAADIEYSGEIGVGAGIGRSDSVGSGPNESVLDHESLVDLIDQSVGTDYPVFAAHRTFALSPRSAESRNLYLWIGYSGLVGDEMG</sequence>
<protein>
    <submittedName>
        <fullName evidence="1">Uncharacterized protein</fullName>
    </submittedName>
</protein>
<evidence type="ECO:0000313" key="1">
    <source>
        <dbReference type="EMBL" id="CAH2096693.1"/>
    </source>
</evidence>
<comment type="caution">
    <text evidence="1">The sequence shown here is derived from an EMBL/GenBank/DDBJ whole genome shotgun (WGS) entry which is preliminary data.</text>
</comment>
<evidence type="ECO:0000313" key="2">
    <source>
        <dbReference type="Proteomes" id="UP001153954"/>
    </source>
</evidence>
<gene>
    <name evidence="1" type="ORF">EEDITHA_LOCUS12001</name>
</gene>
<reference evidence="1" key="1">
    <citation type="submission" date="2022-03" db="EMBL/GenBank/DDBJ databases">
        <authorList>
            <person name="Tunstrom K."/>
        </authorList>
    </citation>
    <scope>NUCLEOTIDE SEQUENCE</scope>
</reference>
<dbReference type="EMBL" id="CAKOGL010000017">
    <property type="protein sequence ID" value="CAH2096693.1"/>
    <property type="molecule type" value="Genomic_DNA"/>
</dbReference>
<keyword evidence="2" id="KW-1185">Reference proteome</keyword>
<dbReference type="Proteomes" id="UP001153954">
    <property type="component" value="Unassembled WGS sequence"/>
</dbReference>
<organism evidence="1 2">
    <name type="scientific">Euphydryas editha</name>
    <name type="common">Edith's checkerspot</name>
    <dbReference type="NCBI Taxonomy" id="104508"/>
    <lineage>
        <taxon>Eukaryota</taxon>
        <taxon>Metazoa</taxon>
        <taxon>Ecdysozoa</taxon>
        <taxon>Arthropoda</taxon>
        <taxon>Hexapoda</taxon>
        <taxon>Insecta</taxon>
        <taxon>Pterygota</taxon>
        <taxon>Neoptera</taxon>
        <taxon>Endopterygota</taxon>
        <taxon>Lepidoptera</taxon>
        <taxon>Glossata</taxon>
        <taxon>Ditrysia</taxon>
        <taxon>Papilionoidea</taxon>
        <taxon>Nymphalidae</taxon>
        <taxon>Nymphalinae</taxon>
        <taxon>Euphydryas</taxon>
    </lineage>
</organism>
<accession>A0AAU9UF86</accession>